<dbReference type="PROSITE" id="PS50102">
    <property type="entry name" value="RRM"/>
    <property type="match status" value="1"/>
</dbReference>
<dbReference type="AlphaFoldDB" id="A0AAD7VBF4"/>
<accession>A0AAD7VBF4</accession>
<evidence type="ECO:0000313" key="4">
    <source>
        <dbReference type="EMBL" id="KAJ8662549.1"/>
    </source>
</evidence>
<dbReference type="GO" id="GO:0003723">
    <property type="term" value="F:RNA binding"/>
    <property type="evidence" value="ECO:0007669"/>
    <property type="project" value="UniProtKB-UniRule"/>
</dbReference>
<gene>
    <name evidence="4" type="ORF">O0I10_001510</name>
</gene>
<sequence>MMVPHQEAMAASFKNKATMRVPGHNNQSTMGSLRGLVASDTNRLTESDMYASFPKVESTALHSPRMVYAAPIVVAPNIREYRVADVHNPVSSRQYELPYHNDHHHTQQQPEQVSQQQQQRYRDVARSIGLARPEGWGVAMEHIWSRRSPPTLPPLMCSNSHLPLATTSSPPPASQQHHHHHPQQPIVAPQQQSPVPFYTNDHQPSSSVESITGTLATSTHEIQAPLPQQPTTSVASSFSSSVITPRKDVGVIARPTWSQITSGVKALSTNDAATTTTSRPIAPIPATSHSLKPASVVRRKFNRPSLVPKDSSATTTTTTPVPSQSDKTNGTERGSQLVSKGPRVDNSMKLLSESLSYLCDNPLSYTTSNRYPVIRLSNIPWTISIKEIEAIFKNVKFPDPKDHAQSIHIIINKTTGKTQSDAFVEVATEKEAERAVKHYRNLPVKGRKLFIEHSSYEEMMKKLFPDWPGTFVDGKAVYDPSDMASVTSSSSNQSPPLLLPRREIENLLGVCKNFKVHFSRKCGERPFENFISILVRFPWDQPNLITTMQRDHLYEYYKLATSVLKTHMEKPYVNLDRDLVFRMIRAALQCPGFTVPQKRGILAAANVPCPPQLQAYIEMPSTPTPPEEA</sequence>
<feature type="compositionally biased region" description="Low complexity" evidence="2">
    <location>
        <begin position="107"/>
        <end position="119"/>
    </location>
</feature>
<dbReference type="RefSeq" id="XP_058347462.1">
    <property type="nucleotide sequence ID" value="XM_058481605.1"/>
</dbReference>
<dbReference type="GeneID" id="83208928"/>
<feature type="region of interest" description="Disordered" evidence="2">
    <location>
        <begin position="302"/>
        <end position="343"/>
    </location>
</feature>
<organism evidence="4 5">
    <name type="scientific">Lichtheimia ornata</name>
    <dbReference type="NCBI Taxonomy" id="688661"/>
    <lineage>
        <taxon>Eukaryota</taxon>
        <taxon>Fungi</taxon>
        <taxon>Fungi incertae sedis</taxon>
        <taxon>Mucoromycota</taxon>
        <taxon>Mucoromycotina</taxon>
        <taxon>Mucoromycetes</taxon>
        <taxon>Mucorales</taxon>
        <taxon>Lichtheimiaceae</taxon>
        <taxon>Lichtheimia</taxon>
    </lineage>
</organism>
<name>A0AAD7VBF4_9FUNG</name>
<evidence type="ECO:0000256" key="2">
    <source>
        <dbReference type="SAM" id="MobiDB-lite"/>
    </source>
</evidence>
<feature type="compositionally biased region" description="Polar residues" evidence="2">
    <location>
        <begin position="320"/>
        <end position="338"/>
    </location>
</feature>
<dbReference type="InterPro" id="IPR035979">
    <property type="entry name" value="RBD_domain_sf"/>
</dbReference>
<feature type="region of interest" description="Disordered" evidence="2">
    <location>
        <begin position="155"/>
        <end position="186"/>
    </location>
</feature>
<dbReference type="InterPro" id="IPR000504">
    <property type="entry name" value="RRM_dom"/>
</dbReference>
<reference evidence="4 5" key="1">
    <citation type="submission" date="2023-03" db="EMBL/GenBank/DDBJ databases">
        <title>Genome sequence of Lichtheimia ornata CBS 291.66.</title>
        <authorList>
            <person name="Mohabir J.T."/>
            <person name="Shea T.P."/>
            <person name="Kurbessoian T."/>
            <person name="Berby B."/>
            <person name="Fontaine J."/>
            <person name="Livny J."/>
            <person name="Gnirke A."/>
            <person name="Stajich J.E."/>
            <person name="Cuomo C.A."/>
        </authorList>
    </citation>
    <scope>NUCLEOTIDE SEQUENCE [LARGE SCALE GENOMIC DNA]</scope>
    <source>
        <strain evidence="4">CBS 291.66</strain>
    </source>
</reference>
<feature type="domain" description="RRM" evidence="3">
    <location>
        <begin position="372"/>
        <end position="456"/>
    </location>
</feature>
<evidence type="ECO:0000313" key="5">
    <source>
        <dbReference type="Proteomes" id="UP001234581"/>
    </source>
</evidence>
<protein>
    <recommendedName>
        <fullName evidence="3">RRM domain-containing protein</fullName>
    </recommendedName>
</protein>
<keyword evidence="5" id="KW-1185">Reference proteome</keyword>
<dbReference type="InterPro" id="IPR012677">
    <property type="entry name" value="Nucleotide-bd_a/b_plait_sf"/>
</dbReference>
<dbReference type="Pfam" id="PF00076">
    <property type="entry name" value="RRM_1"/>
    <property type="match status" value="1"/>
</dbReference>
<dbReference type="EMBL" id="JARTCD010000004">
    <property type="protein sequence ID" value="KAJ8662549.1"/>
    <property type="molecule type" value="Genomic_DNA"/>
</dbReference>
<proteinExistence type="predicted"/>
<evidence type="ECO:0000259" key="3">
    <source>
        <dbReference type="PROSITE" id="PS50102"/>
    </source>
</evidence>
<dbReference type="SUPFAM" id="SSF54928">
    <property type="entry name" value="RNA-binding domain, RBD"/>
    <property type="match status" value="1"/>
</dbReference>
<dbReference type="Gene3D" id="3.30.70.330">
    <property type="match status" value="1"/>
</dbReference>
<dbReference type="SMART" id="SM00360">
    <property type="entry name" value="RRM"/>
    <property type="match status" value="1"/>
</dbReference>
<keyword evidence="1" id="KW-0694">RNA-binding</keyword>
<evidence type="ECO:0000256" key="1">
    <source>
        <dbReference type="PROSITE-ProRule" id="PRU00176"/>
    </source>
</evidence>
<dbReference type="Proteomes" id="UP001234581">
    <property type="component" value="Unassembled WGS sequence"/>
</dbReference>
<comment type="caution">
    <text evidence="4">The sequence shown here is derived from an EMBL/GenBank/DDBJ whole genome shotgun (WGS) entry which is preliminary data.</text>
</comment>
<feature type="region of interest" description="Disordered" evidence="2">
    <location>
        <begin position="102"/>
        <end position="121"/>
    </location>
</feature>